<dbReference type="Pfam" id="PF00026">
    <property type="entry name" value="Asp"/>
    <property type="match status" value="1"/>
</dbReference>
<reference evidence="2 3" key="1">
    <citation type="journal article" date="2020" name="ISME J.">
        <title>Uncovering the hidden diversity of litter-decomposition mechanisms in mushroom-forming fungi.</title>
        <authorList>
            <person name="Floudas D."/>
            <person name="Bentzer J."/>
            <person name="Ahren D."/>
            <person name="Johansson T."/>
            <person name="Persson P."/>
            <person name="Tunlid A."/>
        </authorList>
    </citation>
    <scope>NUCLEOTIDE SEQUENCE [LARGE SCALE GENOMIC DNA]</scope>
    <source>
        <strain evidence="2 3">CBS 291.85</strain>
    </source>
</reference>
<accession>A0A8H5LX52</accession>
<dbReference type="EMBL" id="JAACJM010000005">
    <property type="protein sequence ID" value="KAF5372609.1"/>
    <property type="molecule type" value="Genomic_DNA"/>
</dbReference>
<feature type="domain" description="Peptidase A1" evidence="1">
    <location>
        <begin position="34"/>
        <end position="121"/>
    </location>
</feature>
<sequence>MADRNEDGKTVRGGLRLDMRVGFRNWELGCGIWDFDSVLDWGSSNLAVLKKRAAGTKVITIVVIDTVYNCVSSKVKSLNEQLSITYGYGGTSGDCRGQIFRVAGATPFWQTFNQRQEEVGGQFYFEDRGYASPKPFFTAETEYHGISSTAVQSSSTFNPSLSPHLQIPKLGCDIYWNNANWWTSGHYTRGGV</sequence>
<keyword evidence="3" id="KW-1185">Reference proteome</keyword>
<organism evidence="2 3">
    <name type="scientific">Tetrapyrgos nigripes</name>
    <dbReference type="NCBI Taxonomy" id="182062"/>
    <lineage>
        <taxon>Eukaryota</taxon>
        <taxon>Fungi</taxon>
        <taxon>Dikarya</taxon>
        <taxon>Basidiomycota</taxon>
        <taxon>Agaricomycotina</taxon>
        <taxon>Agaricomycetes</taxon>
        <taxon>Agaricomycetidae</taxon>
        <taxon>Agaricales</taxon>
        <taxon>Marasmiineae</taxon>
        <taxon>Marasmiaceae</taxon>
        <taxon>Tetrapyrgos</taxon>
    </lineage>
</organism>
<evidence type="ECO:0000313" key="2">
    <source>
        <dbReference type="EMBL" id="KAF5372609.1"/>
    </source>
</evidence>
<dbReference type="AlphaFoldDB" id="A0A8H5LX52"/>
<dbReference type="SUPFAM" id="SSF50630">
    <property type="entry name" value="Acid proteases"/>
    <property type="match status" value="1"/>
</dbReference>
<dbReference type="InterPro" id="IPR021109">
    <property type="entry name" value="Peptidase_aspartic_dom_sf"/>
</dbReference>
<evidence type="ECO:0000313" key="3">
    <source>
        <dbReference type="Proteomes" id="UP000559256"/>
    </source>
</evidence>
<dbReference type="Proteomes" id="UP000559256">
    <property type="component" value="Unassembled WGS sequence"/>
</dbReference>
<proteinExistence type="predicted"/>
<gene>
    <name evidence="2" type="ORF">D9758_005313</name>
</gene>
<name>A0A8H5LX52_9AGAR</name>
<dbReference type="InterPro" id="IPR033121">
    <property type="entry name" value="PEPTIDASE_A1"/>
</dbReference>
<comment type="caution">
    <text evidence="2">The sequence shown here is derived from an EMBL/GenBank/DDBJ whole genome shotgun (WGS) entry which is preliminary data.</text>
</comment>
<protein>
    <recommendedName>
        <fullName evidence="1">Peptidase A1 domain-containing protein</fullName>
    </recommendedName>
</protein>
<evidence type="ECO:0000259" key="1">
    <source>
        <dbReference type="Pfam" id="PF00026"/>
    </source>
</evidence>